<feature type="compositionally biased region" description="Low complexity" evidence="1">
    <location>
        <begin position="1336"/>
        <end position="1347"/>
    </location>
</feature>
<protein>
    <submittedName>
        <fullName evidence="3">Protein three rows</fullName>
    </submittedName>
</protein>
<reference evidence="3" key="3">
    <citation type="submission" date="2025-08" db="UniProtKB">
        <authorList>
            <consortium name="RefSeq"/>
        </authorList>
    </citation>
    <scope>IDENTIFICATION</scope>
    <source>
        <tissue evidence="3">Whole organism</tissue>
    </source>
</reference>
<feature type="compositionally biased region" description="Basic and acidic residues" evidence="1">
    <location>
        <begin position="1232"/>
        <end position="1246"/>
    </location>
</feature>
<evidence type="ECO:0000313" key="3">
    <source>
        <dbReference type="RefSeq" id="XP_017867166.1"/>
    </source>
</evidence>
<feature type="region of interest" description="Disordered" evidence="1">
    <location>
        <begin position="1224"/>
        <end position="1290"/>
    </location>
</feature>
<dbReference type="Proteomes" id="UP000694904">
    <property type="component" value="Chromosome 5"/>
</dbReference>
<reference evidence="2" key="1">
    <citation type="journal article" date="1997" name="Nucleic Acids Res.">
        <title>tRNAscan-SE: a program for improved detection of transfer RNA genes in genomic sequence.</title>
        <authorList>
            <person name="Lowe T.M."/>
            <person name="Eddy S.R."/>
        </authorList>
    </citation>
    <scope>NUCLEOTIDE SEQUENCE [LARGE SCALE GENOMIC DNA]</scope>
</reference>
<keyword evidence="2" id="KW-1185">Reference proteome</keyword>
<evidence type="ECO:0000313" key="2">
    <source>
        <dbReference type="Proteomes" id="UP000694904"/>
    </source>
</evidence>
<organism evidence="2 3">
    <name type="scientific">Drosophila arizonae</name>
    <name type="common">Fruit fly</name>
    <dbReference type="NCBI Taxonomy" id="7263"/>
    <lineage>
        <taxon>Eukaryota</taxon>
        <taxon>Metazoa</taxon>
        <taxon>Ecdysozoa</taxon>
        <taxon>Arthropoda</taxon>
        <taxon>Hexapoda</taxon>
        <taxon>Insecta</taxon>
        <taxon>Pterygota</taxon>
        <taxon>Neoptera</taxon>
        <taxon>Endopterygota</taxon>
        <taxon>Diptera</taxon>
        <taxon>Brachycera</taxon>
        <taxon>Muscomorpha</taxon>
        <taxon>Ephydroidea</taxon>
        <taxon>Drosophilidae</taxon>
        <taxon>Drosophila</taxon>
    </lineage>
</organism>
<dbReference type="RefSeq" id="XP_017867166.1">
    <property type="nucleotide sequence ID" value="XM_018011677.1"/>
</dbReference>
<dbReference type="GeneID" id="108616472"/>
<accession>A0ABM1PIY0</accession>
<feature type="region of interest" description="Disordered" evidence="1">
    <location>
        <begin position="1335"/>
        <end position="1386"/>
    </location>
</feature>
<name>A0ABM1PIY0_DROAR</name>
<sequence>MSRDELKKQLRGTRQEVKAAAKAIYGQFEQIRNGGTSSVALQTLKYELNILRQLCCALQENYHQHADIYCEIAAIMLPHVAPQETQPDYWTNHLISLQYIHHSLCREQTLQQCQRFYALINAQGCQMQSKSEYKFYMGIHVKHLYYFGHQMGKQTDRKIRGQLCEALQALGMLMQQMLQLQQTEQQADDFSEIILELNQLLGKRSLGYIKILASLPVADFNAMCEPLCQVIATNVCSSKQLNAQFPEYLSALLALLYLDDSAWQQDEQRQAQPWSLQLLRGCRELYKAQANQNYVFSLLYYYLKLLNTRKSSPAADLKQPYIDLAKKIVNFFEQKALPHAEEQWYIDFLLVFVRLQRQLHQIDQKLPSFEYFWQCLDSAEAYAAHFDLLQCLINRIMKLGNGNSSSLALSCTNNDASCQGQRKHCVFSLGCCAAYAYSNWQSQATLPKVSQQCLAGIIHYAINVVIVTKCFTPNSTELIFFAWHLVNIAEKIDSSEQMLLLEMLLKPLQQLRPLLTPPYVRQLIRRIYKASAHCSHPELAARLHCAYVTSLSCPARQYQQLCIYYRTPKNDTDQCLLELHAKGTLCNPIEPAERRRLLEMDILAVLANKKTPQLLQSLLQHCLTDYQKVLVSRHLRTDKAIGQQIEELRINLKRNKQLTRLQQLILGHATVTKLLDALEAQKTKIPLKETSEKTIEELLIKYNLLELNISSEMPLVELATMAIEAFAKFFEQADAEPLSSDEALIDWEALIDDGIVAAMALSTMGYTQQADRAWLLLMRISRLLGDSFNYLRALSHFLPRYTQHALLKLDVEVAYAEQLLDELWSQLQAPHLLKRHHTTVLLCLCHLALYYARLNCICHAQLLLLHAERLRQEFEERAGKCDIVQLTIHTVRFRMCYQQRQCRLLERLPTALQQLDTLTEGVRSFTTISSMDNGALILLLGDMVRDTTECTANRLSERPNFSNSLLQVLLQGGLVLRAVEVLICWLWTNLRMECLDKAHTKLRIIEHFLCIQPLLESMAALEQRQELLPAAPMDAQSKHMSEMVGKMLAMQLEQVSVEPIRKQQQYPVSSPKRELQPRSTTKKLQPYVSLDLQQSHPVMRSSVQLQCVYFVVGCFYARLYFLNRELDELDDFYTLTNKWLQQNAARGNELGHMLLVLHMYQANYLRAKRRQQQAIELTEAALKLAGSEQLQSRVDINYRYNLLLQLSAARLELQPVPRLQNPRRALTFNISPEEKPKSLSKTEVKSGKKPAKFTIYTEEVHPFSTSGSSNGSSSSSDIGSSPERQSGKRLDLNACQLIEILDLSDNETEPVAKLKPTRSVRSTRTRAQLQVEATLRRTATAPVATRRNVTPEEKTPSTRMRTRRQQQTTEQQTPAESLSSRRRQRN</sequence>
<reference evidence="2" key="2">
    <citation type="journal article" date="2016" name="G3 (Bethesda)">
        <title>Genome Evolution in Three Species of Cactophilic Drosophila.</title>
        <authorList>
            <person name="Sanchez-Flores A."/>
            <person name="Penazola F."/>
            <person name="Carpinteyro-Ponce J."/>
            <person name="Nazario-Yepiz N."/>
            <person name="Abreu-Goodger C."/>
            <person name="Machado C.A."/>
            <person name="Markow T.A."/>
        </authorList>
    </citation>
    <scope>NUCLEOTIDE SEQUENCE [LARGE SCALE GENOMIC DNA]</scope>
</reference>
<feature type="compositionally biased region" description="Low complexity" evidence="1">
    <location>
        <begin position="1264"/>
        <end position="1281"/>
    </location>
</feature>
<proteinExistence type="predicted"/>
<evidence type="ECO:0000256" key="1">
    <source>
        <dbReference type="SAM" id="MobiDB-lite"/>
    </source>
</evidence>
<gene>
    <name evidence="3" type="primary">LOC108616472</name>
</gene>